<evidence type="ECO:0000313" key="3">
    <source>
        <dbReference type="EMBL" id="GJT82642.1"/>
    </source>
</evidence>
<evidence type="ECO:0000259" key="2">
    <source>
        <dbReference type="PROSITE" id="PS50158"/>
    </source>
</evidence>
<dbReference type="SUPFAM" id="SSF56672">
    <property type="entry name" value="DNA/RNA polymerases"/>
    <property type="match status" value="1"/>
</dbReference>
<name>A0ABQ5H5Z7_9ASTR</name>
<feature type="domain" description="CCHC-type" evidence="2">
    <location>
        <begin position="141"/>
        <end position="156"/>
    </location>
</feature>
<dbReference type="Gene3D" id="3.10.10.10">
    <property type="entry name" value="HIV Type 1 Reverse Transcriptase, subunit A, domain 1"/>
    <property type="match status" value="1"/>
</dbReference>
<dbReference type="Pfam" id="PF00078">
    <property type="entry name" value="RVT_1"/>
    <property type="match status" value="1"/>
</dbReference>
<dbReference type="SMART" id="SM00343">
    <property type="entry name" value="ZnF_C2HC"/>
    <property type="match status" value="1"/>
</dbReference>
<dbReference type="InterPro" id="IPR043502">
    <property type="entry name" value="DNA/RNA_pol_sf"/>
</dbReference>
<dbReference type="Gene3D" id="3.30.70.270">
    <property type="match status" value="1"/>
</dbReference>
<dbReference type="GO" id="GO:0003964">
    <property type="term" value="F:RNA-directed DNA polymerase activity"/>
    <property type="evidence" value="ECO:0007669"/>
    <property type="project" value="UniProtKB-KW"/>
</dbReference>
<dbReference type="PROSITE" id="PS50158">
    <property type="entry name" value="ZF_CCHC"/>
    <property type="match status" value="1"/>
</dbReference>
<dbReference type="InterPro" id="IPR001878">
    <property type="entry name" value="Znf_CCHC"/>
</dbReference>
<keyword evidence="1" id="KW-0863">Zinc-finger</keyword>
<proteinExistence type="predicted"/>
<dbReference type="Pfam" id="PF00098">
    <property type="entry name" value="zf-CCHC"/>
    <property type="match status" value="1"/>
</dbReference>
<dbReference type="SUPFAM" id="SSF57756">
    <property type="entry name" value="Retrovirus zinc finger-like domains"/>
    <property type="match status" value="1"/>
</dbReference>
<keyword evidence="4" id="KW-1185">Reference proteome</keyword>
<keyword evidence="1" id="KW-0479">Metal-binding</keyword>
<dbReference type="Proteomes" id="UP001151760">
    <property type="component" value="Unassembled WGS sequence"/>
</dbReference>
<dbReference type="InterPro" id="IPR000477">
    <property type="entry name" value="RT_dom"/>
</dbReference>
<dbReference type="PANTHER" id="PTHR24559">
    <property type="entry name" value="TRANSPOSON TY3-I GAG-POL POLYPROTEIN"/>
    <property type="match status" value="1"/>
</dbReference>
<keyword evidence="1" id="KW-0862">Zinc</keyword>
<dbReference type="InterPro" id="IPR036875">
    <property type="entry name" value="Znf_CCHC_sf"/>
</dbReference>
<keyword evidence="3" id="KW-0548">Nucleotidyltransferase</keyword>
<dbReference type="InterPro" id="IPR053134">
    <property type="entry name" value="RNA-dir_DNA_polymerase"/>
</dbReference>
<comment type="caution">
    <text evidence="3">The sequence shown here is derived from an EMBL/GenBank/DDBJ whole genome shotgun (WGS) entry which is preliminary data.</text>
</comment>
<reference evidence="3" key="2">
    <citation type="submission" date="2022-01" db="EMBL/GenBank/DDBJ databases">
        <authorList>
            <person name="Yamashiro T."/>
            <person name="Shiraishi A."/>
            <person name="Satake H."/>
            <person name="Nakayama K."/>
        </authorList>
    </citation>
    <scope>NUCLEOTIDE SEQUENCE</scope>
</reference>
<keyword evidence="3" id="KW-0695">RNA-directed DNA polymerase</keyword>
<gene>
    <name evidence="3" type="ORF">Tco_1056984</name>
</gene>
<dbReference type="PANTHER" id="PTHR24559:SF427">
    <property type="entry name" value="RNA-DIRECTED DNA POLYMERASE"/>
    <property type="match status" value="1"/>
</dbReference>
<evidence type="ECO:0000313" key="4">
    <source>
        <dbReference type="Proteomes" id="UP001151760"/>
    </source>
</evidence>
<keyword evidence="3" id="KW-0808">Transferase</keyword>
<reference evidence="3" key="1">
    <citation type="journal article" date="2022" name="Int. J. Mol. Sci.">
        <title>Draft Genome of Tanacetum Coccineum: Genomic Comparison of Closely Related Tanacetum-Family Plants.</title>
        <authorList>
            <person name="Yamashiro T."/>
            <person name="Shiraishi A."/>
            <person name="Nakayama K."/>
            <person name="Satake H."/>
        </authorList>
    </citation>
    <scope>NUCLEOTIDE SEQUENCE</scope>
</reference>
<dbReference type="Gene3D" id="4.10.60.10">
    <property type="entry name" value="Zinc finger, CCHC-type"/>
    <property type="match status" value="1"/>
</dbReference>
<accession>A0ABQ5H5Z7</accession>
<sequence>MTECSSKEWRFQKCEKGLWIFSCEGENYYECLYLRFQELSLVVHQVVPIEEERVRNLLVVLPDNIQGNVITAEATRLQDAIRFVNNLMDQKLKGYATKNTYNKRRNSKKNGRRGIWLVIDRDAVARTLKRTLVANQRVVTCFRCDGQGHYMSDCPKLNNQNHGNKAANNDARRRAYALGGGDGNPDFNVVTGFFRVFLEDLPGLPPAQQVKFQIALVLGAILLHSSPYRLASSKMQELTTQFQEPSDKWMCIYYRELNKLTMKNQYPLLRIDDLFDQLQGSSVYSKIDLRSGYHQLRVREEDILKIAFRTRYGHYEFQVMPFELTNTPTVQDYALWEVIKNGKSWVFVPQITQENGTSVTKMSVPVTIEEKTNKKNDVKARSLVLMALPDEHQLTFIWMNKADIETMSIDDLYNNFKIVEQDVKKSVGASSGAQNLAFLIAPSTSSTNVVNTANPVYEQDLEKIHANDLEAIDLKWQLSLLSMRAKNVLLENRKENFH</sequence>
<protein>
    <submittedName>
        <fullName evidence="3">Reverse transcriptase domain-containing protein</fullName>
    </submittedName>
</protein>
<organism evidence="3 4">
    <name type="scientific">Tanacetum coccineum</name>
    <dbReference type="NCBI Taxonomy" id="301880"/>
    <lineage>
        <taxon>Eukaryota</taxon>
        <taxon>Viridiplantae</taxon>
        <taxon>Streptophyta</taxon>
        <taxon>Embryophyta</taxon>
        <taxon>Tracheophyta</taxon>
        <taxon>Spermatophyta</taxon>
        <taxon>Magnoliopsida</taxon>
        <taxon>eudicotyledons</taxon>
        <taxon>Gunneridae</taxon>
        <taxon>Pentapetalae</taxon>
        <taxon>asterids</taxon>
        <taxon>campanulids</taxon>
        <taxon>Asterales</taxon>
        <taxon>Asteraceae</taxon>
        <taxon>Asteroideae</taxon>
        <taxon>Anthemideae</taxon>
        <taxon>Anthemidinae</taxon>
        <taxon>Tanacetum</taxon>
    </lineage>
</organism>
<dbReference type="EMBL" id="BQNB010019186">
    <property type="protein sequence ID" value="GJT82642.1"/>
    <property type="molecule type" value="Genomic_DNA"/>
</dbReference>
<dbReference type="InterPro" id="IPR043128">
    <property type="entry name" value="Rev_trsase/Diguanyl_cyclase"/>
</dbReference>
<evidence type="ECO:0000256" key="1">
    <source>
        <dbReference type="PROSITE-ProRule" id="PRU00047"/>
    </source>
</evidence>
<dbReference type="CDD" id="cd01647">
    <property type="entry name" value="RT_LTR"/>
    <property type="match status" value="1"/>
</dbReference>